<dbReference type="PROSITE" id="PS50159">
    <property type="entry name" value="RIBOSOMAL_S13_2"/>
    <property type="match status" value="1"/>
</dbReference>
<evidence type="ECO:0000256" key="3">
    <source>
        <dbReference type="ARBA" id="ARBA00023274"/>
    </source>
</evidence>
<accession>A0A914S441</accession>
<dbReference type="PANTHER" id="PTHR10871">
    <property type="entry name" value="30S RIBOSOMAL PROTEIN S13/40S RIBOSOMAL PROTEIN S18"/>
    <property type="match status" value="1"/>
</dbReference>
<dbReference type="InterPro" id="IPR010979">
    <property type="entry name" value="Ribosomal_uS13-like_H2TH"/>
</dbReference>
<dbReference type="AlphaFoldDB" id="A0A914S441"/>
<dbReference type="SUPFAM" id="SSF46946">
    <property type="entry name" value="S13-like H2TH domain"/>
    <property type="match status" value="1"/>
</dbReference>
<dbReference type="GO" id="GO:0005829">
    <property type="term" value="C:cytosol"/>
    <property type="evidence" value="ECO:0007669"/>
    <property type="project" value="TreeGrafter"/>
</dbReference>
<proteinExistence type="inferred from homology"/>
<evidence type="ECO:0000313" key="5">
    <source>
        <dbReference type="WBParaSite" id="PEQ_0001356001-mRNA-1"/>
    </source>
</evidence>
<evidence type="ECO:0000256" key="1">
    <source>
        <dbReference type="ARBA" id="ARBA00008080"/>
    </source>
</evidence>
<keyword evidence="4" id="KW-1185">Reference proteome</keyword>
<organism evidence="4 5">
    <name type="scientific">Parascaris equorum</name>
    <name type="common">Equine roundworm</name>
    <dbReference type="NCBI Taxonomy" id="6256"/>
    <lineage>
        <taxon>Eukaryota</taxon>
        <taxon>Metazoa</taxon>
        <taxon>Ecdysozoa</taxon>
        <taxon>Nematoda</taxon>
        <taxon>Chromadorea</taxon>
        <taxon>Rhabditida</taxon>
        <taxon>Spirurina</taxon>
        <taxon>Ascaridomorpha</taxon>
        <taxon>Ascaridoidea</taxon>
        <taxon>Ascarididae</taxon>
        <taxon>Parascaris</taxon>
    </lineage>
</organism>
<dbReference type="PANTHER" id="PTHR10871:SF3">
    <property type="entry name" value="SMALL RIBOSOMAL SUBUNIT PROTEIN US13"/>
    <property type="match status" value="1"/>
</dbReference>
<dbReference type="GO" id="GO:0015935">
    <property type="term" value="C:small ribosomal subunit"/>
    <property type="evidence" value="ECO:0007669"/>
    <property type="project" value="TreeGrafter"/>
</dbReference>
<dbReference type="Proteomes" id="UP000887564">
    <property type="component" value="Unplaced"/>
</dbReference>
<dbReference type="WBParaSite" id="PEQ_0001356001-mRNA-1">
    <property type="protein sequence ID" value="PEQ_0001356001-mRNA-1"/>
    <property type="gene ID" value="PEQ_0001356001"/>
</dbReference>
<sequence>MVGRMSCGYSGREGDCCVVGACLSTALDNKLREDLERLKKIRLHRANHLRGGDMNANGWPYELRMFWEGRQLLCCWSEVLVALSQKGPISLRHYWGLRVRGQHTKTTGRKGRTVGVSKKKGDGVCRFIDRVLVLVQALFVWINVVASSDPSSILAGRYHHRKLIERLTHIS</sequence>
<name>A0A914S441_PAREQ</name>
<comment type="similarity">
    <text evidence="1">Belongs to the universal ribosomal protein uS13 family.</text>
</comment>
<evidence type="ECO:0000313" key="4">
    <source>
        <dbReference type="Proteomes" id="UP000887564"/>
    </source>
</evidence>
<keyword evidence="3" id="KW-0687">Ribonucleoprotein</keyword>
<protein>
    <submittedName>
        <fullName evidence="5">Small ribosomal subunit protein uS13</fullName>
    </submittedName>
</protein>
<dbReference type="Gene3D" id="4.10.910.10">
    <property type="entry name" value="30s ribosomal protein s13, domain 2"/>
    <property type="match status" value="2"/>
</dbReference>
<dbReference type="InterPro" id="IPR027437">
    <property type="entry name" value="Rbsml_uS13_C"/>
</dbReference>
<dbReference type="GO" id="GO:0003676">
    <property type="term" value="F:nucleic acid binding"/>
    <property type="evidence" value="ECO:0007669"/>
    <property type="project" value="InterPro"/>
</dbReference>
<reference evidence="5" key="1">
    <citation type="submission" date="2022-11" db="UniProtKB">
        <authorList>
            <consortium name="WormBaseParasite"/>
        </authorList>
    </citation>
    <scope>IDENTIFICATION</scope>
</reference>
<keyword evidence="2" id="KW-0689">Ribosomal protein</keyword>
<evidence type="ECO:0000256" key="2">
    <source>
        <dbReference type="ARBA" id="ARBA00022980"/>
    </source>
</evidence>